<dbReference type="EMBL" id="GG657899">
    <property type="protein sequence ID" value="EEF79137.1"/>
    <property type="molecule type" value="Genomic_DNA"/>
</dbReference>
<dbReference type="InterPro" id="IPR002104">
    <property type="entry name" value="Integrase_catalytic"/>
</dbReference>
<feature type="domain" description="Tyr recombinase" evidence="7">
    <location>
        <begin position="209"/>
        <end position="387"/>
    </location>
</feature>
<dbReference type="RefSeq" id="WP_008291220.1">
    <property type="nucleotide sequence ID" value="NZ_GG657899.1"/>
</dbReference>
<reference evidence="9 10" key="1">
    <citation type="journal article" date="2011" name="J. Bacteriol.">
        <title>Draft genome sequence of the chemolithoheterotrophic, halophilic methylotroph Methylophaga thiooxydans DMS010.</title>
        <authorList>
            <person name="Boden R."/>
            <person name="Ferriera S."/>
            <person name="Johnson J."/>
            <person name="Kelly D.P."/>
            <person name="Murrell J.C."/>
            <person name="Schafer H."/>
        </authorList>
    </citation>
    <scope>NUCLEOTIDE SEQUENCE [LARGE SCALE GENOMIC DNA]</scope>
    <source>
        <strain evidence="9 10">DMS010</strain>
    </source>
</reference>
<dbReference type="Gene3D" id="3.30.160.390">
    <property type="entry name" value="Integrase, DNA-binding domain"/>
    <property type="match status" value="1"/>
</dbReference>
<dbReference type="GO" id="GO:0003677">
    <property type="term" value="F:DNA binding"/>
    <property type="evidence" value="ECO:0007669"/>
    <property type="project" value="UniProtKB-UniRule"/>
</dbReference>
<dbReference type="InterPro" id="IPR053876">
    <property type="entry name" value="Phage_int_M"/>
</dbReference>
<accession>C0N6F7</accession>
<dbReference type="HOGENOM" id="CLU_027562_0_0_6"/>
<dbReference type="PANTHER" id="PTHR30629">
    <property type="entry name" value="PROPHAGE INTEGRASE"/>
    <property type="match status" value="1"/>
</dbReference>
<evidence type="ECO:0000256" key="4">
    <source>
        <dbReference type="ARBA" id="ARBA00023172"/>
    </source>
</evidence>
<evidence type="ECO:0000259" key="7">
    <source>
        <dbReference type="PROSITE" id="PS51898"/>
    </source>
</evidence>
<dbReference type="PROSITE" id="PS51898">
    <property type="entry name" value="TYR_RECOMBINASE"/>
    <property type="match status" value="1"/>
</dbReference>
<dbReference type="InterPro" id="IPR038488">
    <property type="entry name" value="Integrase_DNA-bd_sf"/>
</dbReference>
<dbReference type="InterPro" id="IPR050808">
    <property type="entry name" value="Phage_Integrase"/>
</dbReference>
<dbReference type="InterPro" id="IPR025166">
    <property type="entry name" value="Integrase_DNA_bind_dom"/>
</dbReference>
<evidence type="ECO:0000313" key="9">
    <source>
        <dbReference type="EMBL" id="EEF79137.1"/>
    </source>
</evidence>
<dbReference type="InterPro" id="IPR044068">
    <property type="entry name" value="CB"/>
</dbReference>
<dbReference type="GO" id="GO:0015074">
    <property type="term" value="P:DNA integration"/>
    <property type="evidence" value="ECO:0007669"/>
    <property type="project" value="UniProtKB-KW"/>
</dbReference>
<name>C0N6F7_9GAMM</name>
<protein>
    <submittedName>
        <fullName evidence="9">Site-specific recombinase, phage integrase family protein</fullName>
    </submittedName>
</protein>
<feature type="region of interest" description="Disordered" evidence="6">
    <location>
        <begin position="1"/>
        <end position="26"/>
    </location>
</feature>
<dbReference type="GO" id="GO:0006310">
    <property type="term" value="P:DNA recombination"/>
    <property type="evidence" value="ECO:0007669"/>
    <property type="project" value="UniProtKB-KW"/>
</dbReference>
<dbReference type="Proteomes" id="UP000004679">
    <property type="component" value="Unassembled WGS sequence"/>
</dbReference>
<dbReference type="Pfam" id="PF13356">
    <property type="entry name" value="Arm-DNA-bind_3"/>
    <property type="match status" value="1"/>
</dbReference>
<keyword evidence="4" id="KW-0233">DNA recombination</keyword>
<dbReference type="InterPro" id="IPR013762">
    <property type="entry name" value="Integrase-like_cat_sf"/>
</dbReference>
<evidence type="ECO:0000256" key="5">
    <source>
        <dbReference type="PROSITE-ProRule" id="PRU01248"/>
    </source>
</evidence>
<dbReference type="Pfam" id="PF22022">
    <property type="entry name" value="Phage_int_M"/>
    <property type="match status" value="1"/>
</dbReference>
<comment type="similarity">
    <text evidence="1">Belongs to the 'phage' integrase family.</text>
</comment>
<dbReference type="OrthoDB" id="9795573at2"/>
<evidence type="ECO:0000256" key="3">
    <source>
        <dbReference type="ARBA" id="ARBA00023125"/>
    </source>
</evidence>
<evidence type="ECO:0000259" key="8">
    <source>
        <dbReference type="PROSITE" id="PS51900"/>
    </source>
</evidence>
<organism evidence="9 10">
    <name type="scientific">Methylophaga thiooxydans DMS010</name>
    <dbReference type="NCBI Taxonomy" id="637616"/>
    <lineage>
        <taxon>Bacteria</taxon>
        <taxon>Pseudomonadati</taxon>
        <taxon>Pseudomonadota</taxon>
        <taxon>Gammaproteobacteria</taxon>
        <taxon>Thiotrichales</taxon>
        <taxon>Piscirickettsiaceae</taxon>
        <taxon>Methylophaga</taxon>
    </lineage>
</organism>
<dbReference type="Gene3D" id="1.10.150.130">
    <property type="match status" value="1"/>
</dbReference>
<keyword evidence="2" id="KW-0229">DNA integration</keyword>
<feature type="domain" description="Core-binding (CB)" evidence="8">
    <location>
        <begin position="105"/>
        <end position="186"/>
    </location>
</feature>
<dbReference type="SUPFAM" id="SSF56349">
    <property type="entry name" value="DNA breaking-rejoining enzymes"/>
    <property type="match status" value="1"/>
</dbReference>
<evidence type="ECO:0000256" key="2">
    <source>
        <dbReference type="ARBA" id="ARBA00022908"/>
    </source>
</evidence>
<keyword evidence="10" id="KW-1185">Reference proteome</keyword>
<gene>
    <name evidence="9" type="ORF">MDMS009_1724</name>
</gene>
<sequence>MPLTDKQIKNLKPGIRPDKSETNKPYKVSDSHGLYIEVPLKGSKRWRYKFYFEGTERKLSLGTYPKISLKEARQKRDDIRKKIDAGIDPSYERRKKRLNASVSGNTYEEVAREWHARNKANWTKKYADLTLSRLEQNAFPWIGDRQIDKITAPELLTVIKRVFDRGAIETAHRIRRLSNTIFKFAIANGMTETNPAAALEGAFPTQKVKHHSAVTEPKKVAELLRAIDGYSGHFATRCALKLSALVMNRPINIRAAEWGDIDLENSVWRIHMGRMKSRRTHIIPLSRQALEILEEIRPLTGEGKYVFPCMRSKARPMSENTICAALRRMGFSGEEMSAHGFRGMASTLLHEKGYNSDWVERQLAHIDSSTRSAYNHAQHLDDRAKMLQEWADYLDELRINF</sequence>
<dbReference type="CDD" id="cd00801">
    <property type="entry name" value="INT_P4_C"/>
    <property type="match status" value="1"/>
</dbReference>
<dbReference type="Pfam" id="PF00589">
    <property type="entry name" value="Phage_integrase"/>
    <property type="match status" value="1"/>
</dbReference>
<dbReference type="InterPro" id="IPR010998">
    <property type="entry name" value="Integrase_recombinase_N"/>
</dbReference>
<evidence type="ECO:0000256" key="6">
    <source>
        <dbReference type="SAM" id="MobiDB-lite"/>
    </source>
</evidence>
<dbReference type="PANTHER" id="PTHR30629:SF2">
    <property type="entry name" value="PROPHAGE INTEGRASE INTS-RELATED"/>
    <property type="match status" value="1"/>
</dbReference>
<feature type="compositionally biased region" description="Basic and acidic residues" evidence="6">
    <location>
        <begin position="15"/>
        <end position="26"/>
    </location>
</feature>
<evidence type="ECO:0000313" key="10">
    <source>
        <dbReference type="Proteomes" id="UP000004679"/>
    </source>
</evidence>
<proteinExistence type="inferred from homology"/>
<dbReference type="Gene3D" id="1.10.443.10">
    <property type="entry name" value="Intergrase catalytic core"/>
    <property type="match status" value="1"/>
</dbReference>
<keyword evidence="3 5" id="KW-0238">DNA-binding</keyword>
<dbReference type="InterPro" id="IPR011010">
    <property type="entry name" value="DNA_brk_join_enz"/>
</dbReference>
<evidence type="ECO:0000256" key="1">
    <source>
        <dbReference type="ARBA" id="ARBA00008857"/>
    </source>
</evidence>
<dbReference type="AlphaFoldDB" id="C0N6F7"/>
<dbReference type="PROSITE" id="PS51900">
    <property type="entry name" value="CB"/>
    <property type="match status" value="1"/>
</dbReference>